<dbReference type="InterPro" id="IPR011701">
    <property type="entry name" value="MFS"/>
</dbReference>
<proteinExistence type="predicted"/>
<feature type="compositionally biased region" description="Polar residues" evidence="1">
    <location>
        <begin position="278"/>
        <end position="305"/>
    </location>
</feature>
<feature type="transmembrane region" description="Helical" evidence="2">
    <location>
        <begin position="351"/>
        <end position="373"/>
    </location>
</feature>
<protein>
    <recommendedName>
        <fullName evidence="5">Major facilitator superfamily (MFS) profile domain-containing protein</fullName>
    </recommendedName>
</protein>
<dbReference type="Pfam" id="PF07690">
    <property type="entry name" value="MFS_1"/>
    <property type="match status" value="2"/>
</dbReference>
<dbReference type="GeneID" id="119728087"/>
<dbReference type="InterPro" id="IPR050327">
    <property type="entry name" value="Proton-linked_MCT"/>
</dbReference>
<sequence length="580" mass="62184">MSVNWRFLVVVAAFIQFFVTAGPVYNYNVFFVDLKEEFQKSAVFTGWVGSLGSGVYCAVVPLAAIVATKLGNLRLVLLGTILASAGYLSTSFIPSLEYGYLTFGLLVGLGSSLANCAAGSLLLDWYSGHESSCRATGGALIGTSFGVMVFGPVLNTLRAAYGWRNCFRILSGIVLLLGLAGAIPFLKSPANRPAQTGQDDTLTVSSTQNRQSPDEEQRNGVTVEERDRSEEPNSTSVDGDLTKVRITTVAQLTSQKRQSPGAEQRNGEIVEETDTSEEPNSTSVDSDLTKVRITTVTHLTSQKRQSPGAERRNGEIVEETDKSEEPNSTSVDSDLTKAKVRITKIFLDAEMWLWVTAITLAQFGWSFVILNFSSFMEGIGLSTEQISLALLVFGAAEVGCKILFAMFGDRLPCLKLYLIACSSLGGAVVSGFLTLCSTFQHMIVLATAWGIFRGGTYGACIAAGDELFGVYGSRAVTSIVLLGFGLGILGSPIIGNLYDLTGDYTLSLLVLVASFVLASLSMLLIPAKRKIQARLRCCHGNPTTPTPDHSHSSADLHISIAETPIRNGVGHSNPAYEIEI</sequence>
<evidence type="ECO:0000313" key="3">
    <source>
        <dbReference type="EnsemblMetazoa" id="XP_038056088.1"/>
    </source>
</evidence>
<feature type="compositionally biased region" description="Basic and acidic residues" evidence="1">
    <location>
        <begin position="309"/>
        <end position="325"/>
    </location>
</feature>
<evidence type="ECO:0000256" key="2">
    <source>
        <dbReference type="SAM" id="Phobius"/>
    </source>
</evidence>
<dbReference type="PANTHER" id="PTHR11360">
    <property type="entry name" value="MONOCARBOXYLATE TRANSPORTER"/>
    <property type="match status" value="1"/>
</dbReference>
<feature type="transmembrane region" description="Helical" evidence="2">
    <location>
        <begin position="385"/>
        <end position="404"/>
    </location>
</feature>
<feature type="transmembrane region" description="Helical" evidence="2">
    <location>
        <begin position="441"/>
        <end position="463"/>
    </location>
</feature>
<dbReference type="EnsemblMetazoa" id="XM_038200160.1">
    <property type="protein sequence ID" value="XP_038056088.1"/>
    <property type="gene ID" value="LOC119728087"/>
</dbReference>
<accession>A0A913ZWR2</accession>
<dbReference type="Gene3D" id="1.20.1250.20">
    <property type="entry name" value="MFS general substrate transporter like domains"/>
    <property type="match status" value="2"/>
</dbReference>
<evidence type="ECO:0008006" key="5">
    <source>
        <dbReference type="Google" id="ProtNLM"/>
    </source>
</evidence>
<reference evidence="3" key="1">
    <citation type="submission" date="2022-11" db="UniProtKB">
        <authorList>
            <consortium name="EnsemblMetazoa"/>
        </authorList>
    </citation>
    <scope>IDENTIFICATION</scope>
</reference>
<feature type="compositionally biased region" description="Basic and acidic residues" evidence="1">
    <location>
        <begin position="212"/>
        <end position="231"/>
    </location>
</feature>
<feature type="transmembrane region" description="Helical" evidence="2">
    <location>
        <begin position="45"/>
        <end position="68"/>
    </location>
</feature>
<dbReference type="Proteomes" id="UP000887568">
    <property type="component" value="Unplaced"/>
</dbReference>
<feature type="transmembrane region" description="Helical" evidence="2">
    <location>
        <begin position="504"/>
        <end position="525"/>
    </location>
</feature>
<feature type="transmembrane region" description="Helical" evidence="2">
    <location>
        <begin position="416"/>
        <end position="435"/>
    </location>
</feature>
<dbReference type="OrthoDB" id="6499973at2759"/>
<keyword evidence="2" id="KW-0472">Membrane</keyword>
<keyword evidence="2" id="KW-0812">Transmembrane</keyword>
<dbReference type="InterPro" id="IPR036259">
    <property type="entry name" value="MFS_trans_sf"/>
</dbReference>
<organism evidence="3 4">
    <name type="scientific">Patiria miniata</name>
    <name type="common">Bat star</name>
    <name type="synonym">Asterina miniata</name>
    <dbReference type="NCBI Taxonomy" id="46514"/>
    <lineage>
        <taxon>Eukaryota</taxon>
        <taxon>Metazoa</taxon>
        <taxon>Echinodermata</taxon>
        <taxon>Eleutherozoa</taxon>
        <taxon>Asterozoa</taxon>
        <taxon>Asteroidea</taxon>
        <taxon>Valvatacea</taxon>
        <taxon>Valvatida</taxon>
        <taxon>Asterinidae</taxon>
        <taxon>Patiria</taxon>
    </lineage>
</organism>
<dbReference type="PANTHER" id="PTHR11360:SF172">
    <property type="entry name" value="MAJOR FACILITATOR SUPERFAMILY (MFS) PROFILE DOMAIN-CONTAINING PROTEIN"/>
    <property type="match status" value="1"/>
</dbReference>
<dbReference type="SUPFAM" id="SSF103473">
    <property type="entry name" value="MFS general substrate transporter"/>
    <property type="match status" value="1"/>
</dbReference>
<evidence type="ECO:0000313" key="4">
    <source>
        <dbReference type="Proteomes" id="UP000887568"/>
    </source>
</evidence>
<feature type="transmembrane region" description="Helical" evidence="2">
    <location>
        <begin position="100"/>
        <end position="123"/>
    </location>
</feature>
<feature type="compositionally biased region" description="Polar residues" evidence="1">
    <location>
        <begin position="193"/>
        <end position="211"/>
    </location>
</feature>
<feature type="compositionally biased region" description="Polar residues" evidence="1">
    <location>
        <begin position="248"/>
        <end position="258"/>
    </location>
</feature>
<keyword evidence="4" id="KW-1185">Reference proteome</keyword>
<keyword evidence="2" id="KW-1133">Transmembrane helix</keyword>
<feature type="transmembrane region" description="Helical" evidence="2">
    <location>
        <begin position="475"/>
        <end position="498"/>
    </location>
</feature>
<feature type="region of interest" description="Disordered" evidence="1">
    <location>
        <begin position="191"/>
        <end position="333"/>
    </location>
</feature>
<dbReference type="RefSeq" id="XP_038056088.1">
    <property type="nucleotide sequence ID" value="XM_038200160.1"/>
</dbReference>
<name>A0A913ZWR2_PATMI</name>
<feature type="transmembrane region" description="Helical" evidence="2">
    <location>
        <begin position="135"/>
        <end position="155"/>
    </location>
</feature>
<feature type="transmembrane region" description="Helical" evidence="2">
    <location>
        <begin position="167"/>
        <end position="186"/>
    </location>
</feature>
<dbReference type="AlphaFoldDB" id="A0A913ZWR2"/>
<dbReference type="GO" id="GO:0008028">
    <property type="term" value="F:monocarboxylic acid transmembrane transporter activity"/>
    <property type="evidence" value="ECO:0007669"/>
    <property type="project" value="TreeGrafter"/>
</dbReference>
<evidence type="ECO:0000256" key="1">
    <source>
        <dbReference type="SAM" id="MobiDB-lite"/>
    </source>
</evidence>
<feature type="transmembrane region" description="Helical" evidence="2">
    <location>
        <begin position="75"/>
        <end position="94"/>
    </location>
</feature>
<dbReference type="OMA" id="CSTFQHM"/>